<dbReference type="AlphaFoldDB" id="A0AAV7FFE7"/>
<dbReference type="Pfam" id="PF01535">
    <property type="entry name" value="PPR"/>
    <property type="match status" value="3"/>
</dbReference>
<feature type="repeat" description="PPR" evidence="2">
    <location>
        <begin position="111"/>
        <end position="145"/>
    </location>
</feature>
<dbReference type="FunFam" id="1.25.40.10:FF:000144">
    <property type="entry name" value="Pentatricopeptide repeat-containing protein, mitochondrial"/>
    <property type="match status" value="1"/>
</dbReference>
<gene>
    <name evidence="3" type="ORF">H6P81_003383</name>
</gene>
<feature type="repeat" description="PPR" evidence="2">
    <location>
        <begin position="247"/>
        <end position="281"/>
    </location>
</feature>
<dbReference type="InterPro" id="IPR002885">
    <property type="entry name" value="PPR_rpt"/>
</dbReference>
<dbReference type="GO" id="GO:0003723">
    <property type="term" value="F:RNA binding"/>
    <property type="evidence" value="ECO:0007669"/>
    <property type="project" value="InterPro"/>
</dbReference>
<reference evidence="3 4" key="1">
    <citation type="submission" date="2021-07" db="EMBL/GenBank/DDBJ databases">
        <title>The Aristolochia fimbriata genome: insights into angiosperm evolution, floral development and chemical biosynthesis.</title>
        <authorList>
            <person name="Jiao Y."/>
        </authorList>
    </citation>
    <scope>NUCLEOTIDE SEQUENCE [LARGE SCALE GENOMIC DNA]</scope>
    <source>
        <strain evidence="3">IBCAS-2021</strain>
        <tissue evidence="3">Leaf</tissue>
    </source>
</reference>
<protein>
    <submittedName>
        <fullName evidence="3">Uncharacterized protein</fullName>
    </submittedName>
</protein>
<dbReference type="Pfam" id="PF20431">
    <property type="entry name" value="E_motif"/>
    <property type="match status" value="1"/>
</dbReference>
<feature type="repeat" description="PPR" evidence="2">
    <location>
        <begin position="212"/>
        <end position="246"/>
    </location>
</feature>
<accession>A0AAV7FFE7</accession>
<dbReference type="EMBL" id="JAINDJ010000002">
    <property type="protein sequence ID" value="KAG9458875.1"/>
    <property type="molecule type" value="Genomic_DNA"/>
</dbReference>
<dbReference type="Proteomes" id="UP000825729">
    <property type="component" value="Unassembled WGS sequence"/>
</dbReference>
<dbReference type="Gene3D" id="1.25.40.10">
    <property type="entry name" value="Tetratricopeptide repeat domain"/>
    <property type="match status" value="4"/>
</dbReference>
<dbReference type="InterPro" id="IPR046848">
    <property type="entry name" value="E_motif"/>
</dbReference>
<evidence type="ECO:0000313" key="3">
    <source>
        <dbReference type="EMBL" id="KAG9458875.1"/>
    </source>
</evidence>
<dbReference type="InterPro" id="IPR011990">
    <property type="entry name" value="TPR-like_helical_dom_sf"/>
</dbReference>
<comment type="caution">
    <text evidence="3">The sequence shown here is derived from an EMBL/GenBank/DDBJ whole genome shotgun (WGS) entry which is preliminary data.</text>
</comment>
<dbReference type="GO" id="GO:0009451">
    <property type="term" value="P:RNA modification"/>
    <property type="evidence" value="ECO:0007669"/>
    <property type="project" value="InterPro"/>
</dbReference>
<dbReference type="PROSITE" id="PS51257">
    <property type="entry name" value="PROKAR_LIPOPROTEIN"/>
    <property type="match status" value="1"/>
</dbReference>
<dbReference type="FunFam" id="1.25.40.10:FF:000280">
    <property type="entry name" value="Pentatricopeptide repeat-containing protein"/>
    <property type="match status" value="1"/>
</dbReference>
<keyword evidence="4" id="KW-1185">Reference proteome</keyword>
<dbReference type="SUPFAM" id="SSF48452">
    <property type="entry name" value="TPR-like"/>
    <property type="match status" value="1"/>
</dbReference>
<dbReference type="Pfam" id="PF13041">
    <property type="entry name" value="PPR_2"/>
    <property type="match status" value="4"/>
</dbReference>
<dbReference type="InterPro" id="IPR046960">
    <property type="entry name" value="PPR_At4g14850-like_plant"/>
</dbReference>
<feature type="repeat" description="PPR" evidence="2">
    <location>
        <begin position="348"/>
        <end position="382"/>
    </location>
</feature>
<name>A0AAV7FFE7_ARIFI</name>
<organism evidence="3 4">
    <name type="scientific">Aristolochia fimbriata</name>
    <name type="common">White veined hardy Dutchman's pipe vine</name>
    <dbReference type="NCBI Taxonomy" id="158543"/>
    <lineage>
        <taxon>Eukaryota</taxon>
        <taxon>Viridiplantae</taxon>
        <taxon>Streptophyta</taxon>
        <taxon>Embryophyta</taxon>
        <taxon>Tracheophyta</taxon>
        <taxon>Spermatophyta</taxon>
        <taxon>Magnoliopsida</taxon>
        <taxon>Magnoliidae</taxon>
        <taxon>Piperales</taxon>
        <taxon>Aristolochiaceae</taxon>
        <taxon>Aristolochia</taxon>
    </lineage>
</organism>
<evidence type="ECO:0000256" key="1">
    <source>
        <dbReference type="ARBA" id="ARBA00022737"/>
    </source>
</evidence>
<feature type="repeat" description="PPR" evidence="2">
    <location>
        <begin position="488"/>
        <end position="522"/>
    </location>
</feature>
<keyword evidence="1" id="KW-0677">Repeat</keyword>
<dbReference type="NCBIfam" id="TIGR00756">
    <property type="entry name" value="PPR"/>
    <property type="match status" value="6"/>
</dbReference>
<dbReference type="PROSITE" id="PS51375">
    <property type="entry name" value="PPR"/>
    <property type="match status" value="6"/>
</dbReference>
<dbReference type="PANTHER" id="PTHR47926">
    <property type="entry name" value="PENTATRICOPEPTIDE REPEAT-CONTAINING PROTEIN"/>
    <property type="match status" value="1"/>
</dbReference>
<dbReference type="FunFam" id="1.25.40.10:FF:000393">
    <property type="entry name" value="Pentatricopeptide repeat-containing protein At1g20230"/>
    <property type="match status" value="2"/>
</dbReference>
<dbReference type="PANTHER" id="PTHR47926:SF389">
    <property type="entry name" value="PENTATRICOPEPTIDE PROTEIN-RELATED"/>
    <property type="match status" value="1"/>
</dbReference>
<evidence type="ECO:0000313" key="4">
    <source>
        <dbReference type="Proteomes" id="UP000825729"/>
    </source>
</evidence>
<sequence length="775" mass="87319">MLHGFCRCLFSIATCRPWSQFSTAATLSCHYQAKFNPNGTAYSTSVEAFDLLLRQCTTFRQCGQVHAQIILTETQNSAFLAARLIFCYGKFDRLSDAVTVFRVLLTYQIHNVLPWNAILRASLSYGHFEDAFSLYLQMRKLGLDPDGFTFPLVIRACASMENRRVCEVVHNHVCVMGFGLHLHVGNELIGMYSKLGHMGKAQLIFERMLQRSIISWNTLVSGFSMNYDCESAMEVFHLMETGGLIPNSVTWTSILSAHARCSKHDKVIQLFGKMCMRQVSATPESIAVVISVCSELGALEKGKAIHGYITRKGYDDYSFVKNSLICMYGKTAQWIDMQRVFSELKVKNLVSWNALISSYAGAGLCHEAFDVFNLLQKMRESSYIKPNVISWSAVIEGFASNGHVKKCLEMFRHMLCDGVKPNTVTIAGLLSMFADFVELNLGKEIHAYAVRALMDRSILVENGLIHMYTKCGDLHNAAIVFDRMLHRDLISWNSMIAAFGMHGFADKAIKTFLEMVAAGLKPDEITFIALLSACSHAGLVSEGRFFFNQMLYDFEVLPQMEHYACLVDLLGRAGLLQEASELVKNMPMKPNSYIWGALLNACRIHGNMAIAEETASEIFDLNLDLPGSYMLISNLYASCARWNDSARVRVLAKRKGLKKTPGYSWIEVKKKVYRFSAWNALEPGFEGIYDLLQELGLQMEVEHSVLDKNILQDMCQDQVRYKRVAVLYMILEWLIYQQVTVTVAVESLIIMLKTNSIELLATMEAGYPKESSFSV</sequence>
<proteinExistence type="predicted"/>
<evidence type="ECO:0000256" key="2">
    <source>
        <dbReference type="PROSITE-ProRule" id="PRU00708"/>
    </source>
</evidence>
<feature type="repeat" description="PPR" evidence="2">
    <location>
        <begin position="387"/>
        <end position="421"/>
    </location>
</feature>